<reference evidence="3" key="3">
    <citation type="journal article" date="2018" name="Aquaculture">
        <title>Complete genome sequence of a white spot syndrome virus associated with a disease incursion in Australia.</title>
        <authorList>
            <person name="Oakey J."/>
            <person name="Smith C.S."/>
        </authorList>
    </citation>
    <scope>NUCLEOTIDE SEQUENCE [LARGE SCALE GENOMIC DNA]</scope>
    <source>
        <strain evidence="3">WSSV-AU</strain>
    </source>
</reference>
<accession>K7WDC9</accession>
<dbReference type="EMBL" id="JX515788">
    <property type="protein sequence ID" value="AFX59761.1"/>
    <property type="molecule type" value="Genomic_DNA"/>
</dbReference>
<dbReference type="Proteomes" id="UP000277283">
    <property type="component" value="Segment"/>
</dbReference>
<dbReference type="EMBL" id="MF768985">
    <property type="protein sequence ID" value="ATU83581.1"/>
    <property type="molecule type" value="Genomic_DNA"/>
</dbReference>
<feature type="region of interest" description="Disordered" evidence="1">
    <location>
        <begin position="35"/>
        <end position="62"/>
    </location>
</feature>
<name>K7WDC9_9VIRU</name>
<evidence type="ECO:0000313" key="4">
    <source>
        <dbReference type="Proteomes" id="UP000277283"/>
    </source>
</evidence>
<proteinExistence type="predicted"/>
<organism evidence="2 4">
    <name type="scientific">White spot syndrome virus</name>
    <dbReference type="NCBI Taxonomy" id="342409"/>
    <lineage>
        <taxon>Viruses</taxon>
        <taxon>Viruses incertae sedis</taxon>
        <taxon>Naldaviricetes</taxon>
        <taxon>Nimaviridae</taxon>
        <taxon>Whispovirus</taxon>
    </lineage>
</organism>
<reference evidence="2" key="1">
    <citation type="submission" date="2012-08" db="EMBL/GenBank/DDBJ databases">
        <title>Cassytha pubescens and C. glabella (Lauraceae) are not disjunctly distributed between Australia and the Ryukyu Archipelago of Japan - evidence from morphological and molecular data.</title>
        <authorList>
            <person name="Kokubugata G."/>
            <person name="Nakamura K."/>
            <person name="Forster P.I."/>
            <person name="Wilson G.W."/>
            <person name="Holland A.E."/>
            <person name="Hirayama Y."/>
            <person name="Yokota M."/>
        </authorList>
    </citation>
    <scope>NUCLEOTIDE SEQUENCE</scope>
    <source>
        <strain evidence="2">K-LV1</strain>
    </source>
</reference>
<protein>
    <submittedName>
        <fullName evidence="3">ORF417</fullName>
    </submittedName>
    <submittedName>
        <fullName evidence="2">Wsv384</fullName>
    </submittedName>
</protein>
<dbReference type="Proteomes" id="UP000267516">
    <property type="component" value="Segment"/>
</dbReference>
<gene>
    <name evidence="2" type="ORF">wssv_03840</name>
</gene>
<evidence type="ECO:0000313" key="3">
    <source>
        <dbReference type="EMBL" id="ATU83581.1"/>
    </source>
</evidence>
<evidence type="ECO:0000256" key="1">
    <source>
        <dbReference type="SAM" id="MobiDB-lite"/>
    </source>
</evidence>
<reference evidence="4" key="2">
    <citation type="submission" date="2012-08" db="EMBL/GenBank/DDBJ databases">
        <authorList>
            <person name="Choi T.-J."/>
        </authorList>
    </citation>
    <scope>NUCLEOTIDE SEQUENCE [LARGE SCALE GENOMIC DNA]</scope>
    <source>
        <strain evidence="4">K-LV1</strain>
    </source>
</reference>
<evidence type="ECO:0000313" key="2">
    <source>
        <dbReference type="EMBL" id="AFX59761.1"/>
    </source>
</evidence>
<sequence length="115" mass="12789">MGRKQPSIQSLGILLSPMPHSPTLVLYTLQQMEEHHHSNGEISTTEKCTPRLSPPSLLVTQPPPQQLTECLLHLREFPSLKKNARKSQASLKDQLARGLCVQPPTPASHPTWNLS</sequence>